<evidence type="ECO:0000313" key="9">
    <source>
        <dbReference type="EMBL" id="GHP03500.1"/>
    </source>
</evidence>
<comment type="subcellular location">
    <subcellularLocation>
        <location evidence="5">Nucleus</location>
    </subcellularLocation>
</comment>
<keyword evidence="5" id="KW-0804">Transcription</keyword>
<organism evidence="9 10">
    <name type="scientific">Pycnococcus provasolii</name>
    <dbReference type="NCBI Taxonomy" id="41880"/>
    <lineage>
        <taxon>Eukaryota</taxon>
        <taxon>Viridiplantae</taxon>
        <taxon>Chlorophyta</taxon>
        <taxon>Pseudoscourfieldiophyceae</taxon>
        <taxon>Pseudoscourfieldiales</taxon>
        <taxon>Pycnococcaceae</taxon>
        <taxon>Pycnococcus</taxon>
    </lineage>
</organism>
<dbReference type="Gene3D" id="2.60.120.650">
    <property type="entry name" value="Cupin"/>
    <property type="match status" value="1"/>
</dbReference>
<feature type="domain" description="JmjC" evidence="7">
    <location>
        <begin position="135"/>
        <end position="297"/>
    </location>
</feature>
<reference evidence="9" key="1">
    <citation type="submission" date="2020-10" db="EMBL/GenBank/DDBJ databases">
        <title>Unveiling of a novel bifunctional photoreceptor, Dualchrome1, isolated from a cosmopolitan green alga.</title>
        <authorList>
            <person name="Suzuki S."/>
            <person name="Kawachi M."/>
        </authorList>
    </citation>
    <scope>NUCLEOTIDE SEQUENCE</scope>
    <source>
        <strain evidence="9">NIES 2893</strain>
    </source>
</reference>
<proteinExistence type="inferred from homology"/>
<dbReference type="Gene3D" id="3.40.366.30">
    <property type="entry name" value="50S ribosomal protein L16 arginine hydroxylase, Chain A, Domain 2"/>
    <property type="match status" value="1"/>
</dbReference>
<dbReference type="InterPro" id="IPR046799">
    <property type="entry name" value="ROXA-like_wH"/>
</dbReference>
<dbReference type="Proteomes" id="UP000660262">
    <property type="component" value="Unassembled WGS sequence"/>
</dbReference>
<evidence type="ECO:0000256" key="2">
    <source>
        <dbReference type="ARBA" id="ARBA00022964"/>
    </source>
</evidence>
<comment type="cofactor">
    <cofactor evidence="5">
        <name>Fe(2+)</name>
        <dbReference type="ChEBI" id="CHEBI:29033"/>
    </cofactor>
    <text evidence="5">Binds 1 Fe(2+) ion per subunit.</text>
</comment>
<dbReference type="InterPro" id="IPR039994">
    <property type="entry name" value="NO66-like"/>
</dbReference>
<dbReference type="AlphaFoldDB" id="A0A830HC72"/>
<gene>
    <name evidence="8" type="ORF">PPROV_000225200</name>
    <name evidence="9" type="ORF">PPROV_000225500</name>
</gene>
<dbReference type="PANTHER" id="PTHR13096:SF8">
    <property type="entry name" value="RIBOSOMAL OXYGENASE 1"/>
    <property type="match status" value="1"/>
</dbReference>
<dbReference type="SMART" id="SM00558">
    <property type="entry name" value="JmjC"/>
    <property type="match status" value="1"/>
</dbReference>
<comment type="caution">
    <text evidence="9">The sequence shown here is derived from an EMBL/GenBank/DDBJ whole genome shotgun (WGS) entry which is preliminary data.</text>
</comment>
<dbReference type="EMBL" id="BNJQ01000005">
    <property type="protein sequence ID" value="GHP03500.1"/>
    <property type="molecule type" value="Genomic_DNA"/>
</dbReference>
<accession>A0A830HC72</accession>
<evidence type="ECO:0000256" key="5">
    <source>
        <dbReference type="RuleBase" id="RU366061"/>
    </source>
</evidence>
<comment type="function">
    <text evidence="5">Oxygenase that can act as both a histone lysine demethylase and a ribosomal histidine hydroxylase.</text>
</comment>
<name>A0A830HC72_9CHLO</name>
<dbReference type="InterPro" id="IPR003347">
    <property type="entry name" value="JmjC_dom"/>
</dbReference>
<feature type="region of interest" description="Disordered" evidence="6">
    <location>
        <begin position="485"/>
        <end position="506"/>
    </location>
</feature>
<keyword evidence="5" id="KW-0805">Transcription regulation</keyword>
<dbReference type="Pfam" id="PF20514">
    <property type="entry name" value="WHD_ROXA"/>
    <property type="match status" value="1"/>
</dbReference>
<evidence type="ECO:0000256" key="1">
    <source>
        <dbReference type="ARBA" id="ARBA00022723"/>
    </source>
</evidence>
<keyword evidence="1 5" id="KW-0479">Metal-binding</keyword>
<dbReference type="PROSITE" id="PS51184">
    <property type="entry name" value="JMJC"/>
    <property type="match status" value="1"/>
</dbReference>
<evidence type="ECO:0000313" key="8">
    <source>
        <dbReference type="EMBL" id="GHP03497.1"/>
    </source>
</evidence>
<evidence type="ECO:0000313" key="10">
    <source>
        <dbReference type="Proteomes" id="UP000660262"/>
    </source>
</evidence>
<protein>
    <recommendedName>
        <fullName evidence="5">Bifunctional lysine-specific demethylase and histidyl-hydroxylase</fullName>
        <ecNumber evidence="5">1.14.11.-</ecNumber>
    </recommendedName>
</protein>
<dbReference type="EMBL" id="BNJQ01000005">
    <property type="protein sequence ID" value="GHP03497.1"/>
    <property type="molecule type" value="Genomic_DNA"/>
</dbReference>
<evidence type="ECO:0000256" key="3">
    <source>
        <dbReference type="ARBA" id="ARBA00023002"/>
    </source>
</evidence>
<evidence type="ECO:0000256" key="6">
    <source>
        <dbReference type="SAM" id="MobiDB-lite"/>
    </source>
</evidence>
<dbReference type="SUPFAM" id="SSF51197">
    <property type="entry name" value="Clavaminate synthase-like"/>
    <property type="match status" value="1"/>
</dbReference>
<dbReference type="Pfam" id="PF08007">
    <property type="entry name" value="JmjC_2"/>
    <property type="match status" value="1"/>
</dbReference>
<dbReference type="PANTHER" id="PTHR13096">
    <property type="entry name" value="MINA53 MYC INDUCED NUCLEAR ANTIGEN"/>
    <property type="match status" value="1"/>
</dbReference>
<keyword evidence="10" id="KW-1185">Reference proteome</keyword>
<dbReference type="EC" id="1.14.11.-" evidence="5"/>
<sequence length="506" mass="54704">MSAAPHTRVRGVRVRVRLSLRRLCRRRSSVVHSSAEVSSYPPVDEIHVARPAEDNTNATLFRKKYLLGKKPCVLRGACPQVAENPPLTRSELTSLARILPSRALTRGPTEQPNDWSVTKGRHAVEAFEDSDDGKCSILVVNNIDRLHLGVSKIADDVLSIIDASGARMVLDDVQISLGARAGASVGPHTDSYSVFLLQVGSPKRWVVSSGAVDSLAPHVDDAHVADCPVRVLSDSAIAESKAELLETVVQPGDALYVPPHCVHYGSSVDDSDNYTYSVGVLAPSAQDVLLSFAAFASEQAAFTNHANGSTRRFDIVHEVAALDEEREMSAAHGTISHAHVRATQAFLRSLADDEDLVREWLGEHFTEAGMHVMPAHMPLDNDERAVRAPGSRILFDAARSCLYANGHKHALSEDNAAWAQSLADEGIARRCVTDGEKVLAALLLEEGAICVAADAEELARVREEETMQQGEDYWLGSTSSSWDMAGNPGMDDGWSDVGWGADDPND</sequence>
<dbReference type="GO" id="GO:0016706">
    <property type="term" value="F:2-oxoglutarate-dependent dioxygenase activity"/>
    <property type="evidence" value="ECO:0007669"/>
    <property type="project" value="UniProtKB-UniRule"/>
</dbReference>
<keyword evidence="4 5" id="KW-0408">Iron</keyword>
<dbReference type="GO" id="GO:0005634">
    <property type="term" value="C:nucleus"/>
    <property type="evidence" value="ECO:0007669"/>
    <property type="project" value="UniProtKB-SubCell"/>
</dbReference>
<dbReference type="OrthoDB" id="5131at2759"/>
<dbReference type="GO" id="GO:0005506">
    <property type="term" value="F:iron ion binding"/>
    <property type="evidence" value="ECO:0007669"/>
    <property type="project" value="UniProtKB-UniRule"/>
</dbReference>
<keyword evidence="2 5" id="KW-0223">Dioxygenase</keyword>
<keyword evidence="5" id="KW-0539">Nucleus</keyword>
<comment type="similarity">
    <text evidence="5">Belongs to the ROX family.</text>
</comment>
<keyword evidence="3 5" id="KW-0560">Oxidoreductase</keyword>
<evidence type="ECO:0000256" key="4">
    <source>
        <dbReference type="ARBA" id="ARBA00023004"/>
    </source>
</evidence>
<evidence type="ECO:0000259" key="7">
    <source>
        <dbReference type="PROSITE" id="PS51184"/>
    </source>
</evidence>